<accession>M2R9L9</accession>
<evidence type="ECO:0000313" key="1">
    <source>
        <dbReference type="EMBL" id="EMD41120.1"/>
    </source>
</evidence>
<evidence type="ECO:0000313" key="2">
    <source>
        <dbReference type="Proteomes" id="UP000016930"/>
    </source>
</evidence>
<dbReference type="EMBL" id="KB445792">
    <property type="protein sequence ID" value="EMD41120.1"/>
    <property type="molecule type" value="Genomic_DNA"/>
</dbReference>
<dbReference type="AlphaFoldDB" id="M2R9L9"/>
<name>M2R9L9_CERS8</name>
<gene>
    <name evidence="1" type="ORF">CERSUDRAFT_80764</name>
</gene>
<dbReference type="Proteomes" id="UP000016930">
    <property type="component" value="Unassembled WGS sequence"/>
</dbReference>
<sequence>MARVELSGVTRAKCAPLPLMPRSQWTTQTTYIQSRSTQASASATWMAYLRL</sequence>
<reference evidence="1 2" key="1">
    <citation type="journal article" date="2012" name="Proc. Natl. Acad. Sci. U.S.A.">
        <title>Comparative genomics of Ceriporiopsis subvermispora and Phanerochaete chrysosporium provide insight into selective ligninolysis.</title>
        <authorList>
            <person name="Fernandez-Fueyo E."/>
            <person name="Ruiz-Duenas F.J."/>
            <person name="Ferreira P."/>
            <person name="Floudas D."/>
            <person name="Hibbett D.S."/>
            <person name="Canessa P."/>
            <person name="Larrondo L.F."/>
            <person name="James T.Y."/>
            <person name="Seelenfreund D."/>
            <person name="Lobos S."/>
            <person name="Polanco R."/>
            <person name="Tello M."/>
            <person name="Honda Y."/>
            <person name="Watanabe T."/>
            <person name="Watanabe T."/>
            <person name="Ryu J.S."/>
            <person name="Kubicek C.P."/>
            <person name="Schmoll M."/>
            <person name="Gaskell J."/>
            <person name="Hammel K.E."/>
            <person name="St John F.J."/>
            <person name="Vanden Wymelenberg A."/>
            <person name="Sabat G."/>
            <person name="Splinter BonDurant S."/>
            <person name="Syed K."/>
            <person name="Yadav J.S."/>
            <person name="Doddapaneni H."/>
            <person name="Subramanian V."/>
            <person name="Lavin J.L."/>
            <person name="Oguiza J.A."/>
            <person name="Perez G."/>
            <person name="Pisabarro A.G."/>
            <person name="Ramirez L."/>
            <person name="Santoyo F."/>
            <person name="Master E."/>
            <person name="Coutinho P.M."/>
            <person name="Henrissat B."/>
            <person name="Lombard V."/>
            <person name="Magnuson J.K."/>
            <person name="Kuees U."/>
            <person name="Hori C."/>
            <person name="Igarashi K."/>
            <person name="Samejima M."/>
            <person name="Held B.W."/>
            <person name="Barry K.W."/>
            <person name="LaButti K.M."/>
            <person name="Lapidus A."/>
            <person name="Lindquist E.A."/>
            <person name="Lucas S.M."/>
            <person name="Riley R."/>
            <person name="Salamov A.A."/>
            <person name="Hoffmeister D."/>
            <person name="Schwenk D."/>
            <person name="Hadar Y."/>
            <person name="Yarden O."/>
            <person name="de Vries R.P."/>
            <person name="Wiebenga A."/>
            <person name="Stenlid J."/>
            <person name="Eastwood D."/>
            <person name="Grigoriev I.V."/>
            <person name="Berka R.M."/>
            <person name="Blanchette R.A."/>
            <person name="Kersten P."/>
            <person name="Martinez A.T."/>
            <person name="Vicuna R."/>
            <person name="Cullen D."/>
        </authorList>
    </citation>
    <scope>NUCLEOTIDE SEQUENCE [LARGE SCALE GENOMIC DNA]</scope>
    <source>
        <strain evidence="1 2">B</strain>
    </source>
</reference>
<organism evidence="1 2">
    <name type="scientific">Ceriporiopsis subvermispora (strain B)</name>
    <name type="common">White-rot fungus</name>
    <name type="synonym">Gelatoporia subvermispora</name>
    <dbReference type="NCBI Taxonomy" id="914234"/>
    <lineage>
        <taxon>Eukaryota</taxon>
        <taxon>Fungi</taxon>
        <taxon>Dikarya</taxon>
        <taxon>Basidiomycota</taxon>
        <taxon>Agaricomycotina</taxon>
        <taxon>Agaricomycetes</taxon>
        <taxon>Polyporales</taxon>
        <taxon>Gelatoporiaceae</taxon>
        <taxon>Gelatoporia</taxon>
    </lineage>
</organism>
<keyword evidence="2" id="KW-1185">Reference proteome</keyword>
<dbReference type="HOGENOM" id="CLU_3106164_0_0_1"/>
<protein>
    <submittedName>
        <fullName evidence="1">Uncharacterized protein</fullName>
    </submittedName>
</protein>
<proteinExistence type="predicted"/>